<name>A0A917QMI5_9NOCA</name>
<dbReference type="Proteomes" id="UP000612956">
    <property type="component" value="Unassembled WGS sequence"/>
</dbReference>
<dbReference type="InterPro" id="IPR024244">
    <property type="entry name" value="DUF2537"/>
</dbReference>
<feature type="transmembrane region" description="Helical" evidence="1">
    <location>
        <begin position="20"/>
        <end position="42"/>
    </location>
</feature>
<keyword evidence="1" id="KW-0812">Transmembrane</keyword>
<sequence>MSPAPGGPYRAQPDAVPWAMGITVAVLVAALGAVAVFAFGVALAEVHPLLAIGVNVIAGAAAGYTAWPWRFTPTVRWVVAGGAVGVGLGWAALLFVAIY</sequence>
<proteinExistence type="predicted"/>
<evidence type="ECO:0000313" key="3">
    <source>
        <dbReference type="Proteomes" id="UP000612956"/>
    </source>
</evidence>
<keyword evidence="1" id="KW-0472">Membrane</keyword>
<organism evidence="2 3">
    <name type="scientific">Nocardia camponoti</name>
    <dbReference type="NCBI Taxonomy" id="1616106"/>
    <lineage>
        <taxon>Bacteria</taxon>
        <taxon>Bacillati</taxon>
        <taxon>Actinomycetota</taxon>
        <taxon>Actinomycetes</taxon>
        <taxon>Mycobacteriales</taxon>
        <taxon>Nocardiaceae</taxon>
        <taxon>Nocardia</taxon>
    </lineage>
</organism>
<reference evidence="2" key="2">
    <citation type="submission" date="2020-09" db="EMBL/GenBank/DDBJ databases">
        <authorList>
            <person name="Sun Q."/>
            <person name="Zhou Y."/>
        </authorList>
    </citation>
    <scope>NUCLEOTIDE SEQUENCE</scope>
    <source>
        <strain evidence="2">CGMCC 4.7278</strain>
    </source>
</reference>
<dbReference type="EMBL" id="BMMW01000003">
    <property type="protein sequence ID" value="GGK58540.1"/>
    <property type="molecule type" value="Genomic_DNA"/>
</dbReference>
<evidence type="ECO:0000256" key="1">
    <source>
        <dbReference type="SAM" id="Phobius"/>
    </source>
</evidence>
<dbReference type="AlphaFoldDB" id="A0A917QMI5"/>
<comment type="caution">
    <text evidence="2">The sequence shown here is derived from an EMBL/GenBank/DDBJ whole genome shotgun (WGS) entry which is preliminary data.</text>
</comment>
<reference evidence="2" key="1">
    <citation type="journal article" date="2014" name="Int. J. Syst. Evol. Microbiol.">
        <title>Complete genome sequence of Corynebacterium casei LMG S-19264T (=DSM 44701T), isolated from a smear-ripened cheese.</title>
        <authorList>
            <consortium name="US DOE Joint Genome Institute (JGI-PGF)"/>
            <person name="Walter F."/>
            <person name="Albersmeier A."/>
            <person name="Kalinowski J."/>
            <person name="Ruckert C."/>
        </authorList>
    </citation>
    <scope>NUCLEOTIDE SEQUENCE</scope>
    <source>
        <strain evidence="2">CGMCC 4.7278</strain>
    </source>
</reference>
<feature type="transmembrane region" description="Helical" evidence="1">
    <location>
        <begin position="75"/>
        <end position="98"/>
    </location>
</feature>
<feature type="transmembrane region" description="Helical" evidence="1">
    <location>
        <begin position="49"/>
        <end position="69"/>
    </location>
</feature>
<evidence type="ECO:0008006" key="4">
    <source>
        <dbReference type="Google" id="ProtNLM"/>
    </source>
</evidence>
<dbReference type="Pfam" id="PF10801">
    <property type="entry name" value="DUF2537"/>
    <property type="match status" value="1"/>
</dbReference>
<protein>
    <recommendedName>
        <fullName evidence="4">DUF2537 domain-containing protein</fullName>
    </recommendedName>
</protein>
<evidence type="ECO:0000313" key="2">
    <source>
        <dbReference type="EMBL" id="GGK58540.1"/>
    </source>
</evidence>
<keyword evidence="1" id="KW-1133">Transmembrane helix</keyword>
<accession>A0A917QMI5</accession>
<gene>
    <name evidence="2" type="ORF">GCM10011591_33420</name>
</gene>
<keyword evidence="3" id="KW-1185">Reference proteome</keyword>